<dbReference type="AlphaFoldDB" id="A0A921ZNU1"/>
<dbReference type="InterPro" id="IPR054549">
    <property type="entry name" value="UVB_sens_RUS_dom"/>
</dbReference>
<keyword evidence="3 6" id="KW-0812">Transmembrane</keyword>
<dbReference type="Pfam" id="PF24160">
    <property type="entry name" value="UVB_sens_C"/>
    <property type="match status" value="1"/>
</dbReference>
<dbReference type="EMBL" id="JH668736">
    <property type="protein sequence ID" value="KAG6461325.1"/>
    <property type="molecule type" value="Genomic_DNA"/>
</dbReference>
<dbReference type="GO" id="GO:0016020">
    <property type="term" value="C:membrane"/>
    <property type="evidence" value="ECO:0007669"/>
    <property type="project" value="UniProtKB-SubCell"/>
</dbReference>
<comment type="similarity">
    <text evidence="2">Belongs to the RUS1 family.</text>
</comment>
<feature type="transmembrane region" description="Helical" evidence="6">
    <location>
        <begin position="215"/>
        <end position="248"/>
    </location>
</feature>
<evidence type="ECO:0000256" key="5">
    <source>
        <dbReference type="ARBA" id="ARBA00023136"/>
    </source>
</evidence>
<reference evidence="9" key="2">
    <citation type="submission" date="2020-12" db="EMBL/GenBank/DDBJ databases">
        <authorList>
            <person name="Kanost M."/>
        </authorList>
    </citation>
    <scope>NUCLEOTIDE SEQUENCE</scope>
</reference>
<dbReference type="EMBL" id="JH668736">
    <property type="protein sequence ID" value="KAG6461326.1"/>
    <property type="molecule type" value="Genomic_DNA"/>
</dbReference>
<evidence type="ECO:0000313" key="10">
    <source>
        <dbReference type="Proteomes" id="UP000791440"/>
    </source>
</evidence>
<evidence type="ECO:0000256" key="1">
    <source>
        <dbReference type="ARBA" id="ARBA00004370"/>
    </source>
</evidence>
<evidence type="ECO:0000313" key="9">
    <source>
        <dbReference type="EMBL" id="KAG6461325.1"/>
    </source>
</evidence>
<name>A0A921ZNU1_MANSE</name>
<dbReference type="PANTHER" id="PTHR12770">
    <property type="entry name" value="RUS1 FAMILY PROTEIN C16ORF58"/>
    <property type="match status" value="1"/>
</dbReference>
<dbReference type="InterPro" id="IPR006968">
    <property type="entry name" value="RUS_fam"/>
</dbReference>
<keyword evidence="10" id="KW-1185">Reference proteome</keyword>
<gene>
    <name evidence="9" type="ORF">O3G_MSEX012557</name>
</gene>
<feature type="domain" description="Root UVB sensitive protein C-terminal" evidence="8">
    <location>
        <begin position="276"/>
        <end position="467"/>
    </location>
</feature>
<evidence type="ECO:0000259" key="8">
    <source>
        <dbReference type="Pfam" id="PF24160"/>
    </source>
</evidence>
<dbReference type="OrthoDB" id="364779at2759"/>
<dbReference type="Proteomes" id="UP000791440">
    <property type="component" value="Unassembled WGS sequence"/>
</dbReference>
<comment type="caution">
    <text evidence="9">The sequence shown here is derived from an EMBL/GenBank/DDBJ whole genome shotgun (WGS) entry which is preliminary data.</text>
</comment>
<evidence type="ECO:0000256" key="6">
    <source>
        <dbReference type="SAM" id="Phobius"/>
    </source>
</evidence>
<sequence length="533" mass="59638">MYIVHEGEILLKEKYGSMAKERYYIKPPEQANIVVLDEENTNNVTSWFTKILLPQGYPDSVSEDYIAYQIWDTAQAFCSTISGTLATQAVLTGVGVGDTTATPLSATITWVVKDGFGHLGRILFAYSHGTYLDAYSKKWRLCADFLNDIAMCIELTLPLFRNHTTAILCTSTVLKAIVGVAGGATRAAMTQHHALRGNLADVSAKDSAQETAVNLIASFTALFIISLFGDSILIFILMIILHIIFNYFAVRAVCLKTLNEPRFLQLIDVYLKNEVIASVSDINREEPIFFYQMGPNMLDEKLCGFTIKLGQSIKDVAKDSPNAIHMKRVKEIYEDRSYMLLPDVQQKVMFVLLRENVTSADILCAYFHAVLLSITICAINGEPLAILEKTANLNPFAKICFTLKSVEWSREEINGTLPSGLRYAPSYDLMKHVDKIVQKEWNRIDPALKHMGWDLSKQLLIVDEWRISGSQLPARRISIEERGTSYGIRRDSGSKVDSFGDIIDNELLLDDQAGRGEFTIEPEVDTVKADNNS</sequence>
<organism evidence="9 10">
    <name type="scientific">Manduca sexta</name>
    <name type="common">Tobacco hawkmoth</name>
    <name type="synonym">Tobacco hornworm</name>
    <dbReference type="NCBI Taxonomy" id="7130"/>
    <lineage>
        <taxon>Eukaryota</taxon>
        <taxon>Metazoa</taxon>
        <taxon>Ecdysozoa</taxon>
        <taxon>Arthropoda</taxon>
        <taxon>Hexapoda</taxon>
        <taxon>Insecta</taxon>
        <taxon>Pterygota</taxon>
        <taxon>Neoptera</taxon>
        <taxon>Endopterygota</taxon>
        <taxon>Lepidoptera</taxon>
        <taxon>Glossata</taxon>
        <taxon>Ditrysia</taxon>
        <taxon>Bombycoidea</taxon>
        <taxon>Sphingidae</taxon>
        <taxon>Sphinginae</taxon>
        <taxon>Sphingini</taxon>
        <taxon>Manduca</taxon>
    </lineage>
</organism>
<protein>
    <submittedName>
        <fullName evidence="9">Uncharacterized protein</fullName>
    </submittedName>
</protein>
<feature type="domain" description="Protein root UVB sensitive/RUS" evidence="7">
    <location>
        <begin position="40"/>
        <end position="273"/>
    </location>
</feature>
<accession>A0A921ZNU1</accession>
<keyword evidence="4 6" id="KW-1133">Transmembrane helix</keyword>
<reference evidence="9" key="1">
    <citation type="journal article" date="2016" name="Insect Biochem. Mol. Biol.">
        <title>Multifaceted biological insights from a draft genome sequence of the tobacco hornworm moth, Manduca sexta.</title>
        <authorList>
            <person name="Kanost M.R."/>
            <person name="Arrese E.L."/>
            <person name="Cao X."/>
            <person name="Chen Y.R."/>
            <person name="Chellapilla S."/>
            <person name="Goldsmith M.R."/>
            <person name="Grosse-Wilde E."/>
            <person name="Heckel D.G."/>
            <person name="Herndon N."/>
            <person name="Jiang H."/>
            <person name="Papanicolaou A."/>
            <person name="Qu J."/>
            <person name="Soulages J.L."/>
            <person name="Vogel H."/>
            <person name="Walters J."/>
            <person name="Waterhouse R.M."/>
            <person name="Ahn S.J."/>
            <person name="Almeida F.C."/>
            <person name="An C."/>
            <person name="Aqrawi P."/>
            <person name="Bretschneider A."/>
            <person name="Bryant W.B."/>
            <person name="Bucks S."/>
            <person name="Chao H."/>
            <person name="Chevignon G."/>
            <person name="Christen J.M."/>
            <person name="Clarke D.F."/>
            <person name="Dittmer N.T."/>
            <person name="Ferguson L.C.F."/>
            <person name="Garavelou S."/>
            <person name="Gordon K.H.J."/>
            <person name="Gunaratna R.T."/>
            <person name="Han Y."/>
            <person name="Hauser F."/>
            <person name="He Y."/>
            <person name="Heidel-Fischer H."/>
            <person name="Hirsh A."/>
            <person name="Hu Y."/>
            <person name="Jiang H."/>
            <person name="Kalra D."/>
            <person name="Klinner C."/>
            <person name="Konig C."/>
            <person name="Kovar C."/>
            <person name="Kroll A.R."/>
            <person name="Kuwar S.S."/>
            <person name="Lee S.L."/>
            <person name="Lehman R."/>
            <person name="Li K."/>
            <person name="Li Z."/>
            <person name="Liang H."/>
            <person name="Lovelace S."/>
            <person name="Lu Z."/>
            <person name="Mansfield J.H."/>
            <person name="McCulloch K.J."/>
            <person name="Mathew T."/>
            <person name="Morton B."/>
            <person name="Muzny D.M."/>
            <person name="Neunemann D."/>
            <person name="Ongeri F."/>
            <person name="Pauchet Y."/>
            <person name="Pu L.L."/>
            <person name="Pyrousis I."/>
            <person name="Rao X.J."/>
            <person name="Redding A."/>
            <person name="Roesel C."/>
            <person name="Sanchez-Gracia A."/>
            <person name="Schaack S."/>
            <person name="Shukla A."/>
            <person name="Tetreau G."/>
            <person name="Wang Y."/>
            <person name="Xiong G.H."/>
            <person name="Traut W."/>
            <person name="Walsh T.K."/>
            <person name="Worley K.C."/>
            <person name="Wu D."/>
            <person name="Wu W."/>
            <person name="Wu Y.Q."/>
            <person name="Zhang X."/>
            <person name="Zou Z."/>
            <person name="Zucker H."/>
            <person name="Briscoe A.D."/>
            <person name="Burmester T."/>
            <person name="Clem R.J."/>
            <person name="Feyereisen R."/>
            <person name="Grimmelikhuijzen C.J.P."/>
            <person name="Hamodrakas S.J."/>
            <person name="Hansson B.S."/>
            <person name="Huguet E."/>
            <person name="Jermiin L.S."/>
            <person name="Lan Q."/>
            <person name="Lehman H.K."/>
            <person name="Lorenzen M."/>
            <person name="Merzendorfer H."/>
            <person name="Michalopoulos I."/>
            <person name="Morton D.B."/>
            <person name="Muthukrishnan S."/>
            <person name="Oakeshott J.G."/>
            <person name="Palmer W."/>
            <person name="Park Y."/>
            <person name="Passarelli A.L."/>
            <person name="Rozas J."/>
            <person name="Schwartz L.M."/>
            <person name="Smith W."/>
            <person name="Southgate A."/>
            <person name="Vilcinskas A."/>
            <person name="Vogt R."/>
            <person name="Wang P."/>
            <person name="Werren J."/>
            <person name="Yu X.Q."/>
            <person name="Zhou J.J."/>
            <person name="Brown S.J."/>
            <person name="Scherer S.E."/>
            <person name="Richards S."/>
            <person name="Blissard G.W."/>
        </authorList>
    </citation>
    <scope>NUCLEOTIDE SEQUENCE</scope>
</reference>
<evidence type="ECO:0000256" key="2">
    <source>
        <dbReference type="ARBA" id="ARBA00007558"/>
    </source>
</evidence>
<dbReference type="InterPro" id="IPR055412">
    <property type="entry name" value="UVB_sens_C"/>
</dbReference>
<proteinExistence type="inferred from homology"/>
<keyword evidence="5 6" id="KW-0472">Membrane</keyword>
<evidence type="ECO:0000256" key="3">
    <source>
        <dbReference type="ARBA" id="ARBA00022692"/>
    </source>
</evidence>
<evidence type="ECO:0000256" key="4">
    <source>
        <dbReference type="ARBA" id="ARBA00022989"/>
    </source>
</evidence>
<comment type="subcellular location">
    <subcellularLocation>
        <location evidence="1">Membrane</location>
    </subcellularLocation>
</comment>
<evidence type="ECO:0000259" key="7">
    <source>
        <dbReference type="Pfam" id="PF04884"/>
    </source>
</evidence>
<dbReference type="Pfam" id="PF04884">
    <property type="entry name" value="UVB_sens_prot"/>
    <property type="match status" value="1"/>
</dbReference>
<dbReference type="PANTHER" id="PTHR12770:SF31">
    <property type="entry name" value="RUS FAMILY MEMBER 1"/>
    <property type="match status" value="1"/>
</dbReference>